<dbReference type="InterPro" id="IPR014710">
    <property type="entry name" value="RmlC-like_jellyroll"/>
</dbReference>
<organism evidence="6 7">
    <name type="scientific">Pseudomonas lundensis</name>
    <dbReference type="NCBI Taxonomy" id="86185"/>
    <lineage>
        <taxon>Bacteria</taxon>
        <taxon>Pseudomonadati</taxon>
        <taxon>Pseudomonadota</taxon>
        <taxon>Gammaproteobacteria</taxon>
        <taxon>Pseudomonadales</taxon>
        <taxon>Pseudomonadaceae</taxon>
        <taxon>Pseudomonas</taxon>
    </lineage>
</organism>
<dbReference type="SMART" id="SM00342">
    <property type="entry name" value="HTH_ARAC"/>
    <property type="match status" value="1"/>
</dbReference>
<gene>
    <name evidence="6" type="ORF">PLUA15_200077</name>
</gene>
<dbReference type="EMBL" id="OBKZ01000013">
    <property type="protein sequence ID" value="SOB51747.1"/>
    <property type="molecule type" value="Genomic_DNA"/>
</dbReference>
<accession>A0AAX2H553</accession>
<comment type="caution">
    <text evidence="6">The sequence shown here is derived from an EMBL/GenBank/DDBJ whole genome shotgun (WGS) entry which is preliminary data.</text>
</comment>
<dbReference type="SUPFAM" id="SSF51182">
    <property type="entry name" value="RmlC-like cupins"/>
    <property type="match status" value="1"/>
</dbReference>
<dbReference type="Pfam" id="PF12833">
    <property type="entry name" value="HTH_18"/>
    <property type="match status" value="1"/>
</dbReference>
<protein>
    <submittedName>
        <fullName evidence="6">AraC family transcriptional regulator</fullName>
    </submittedName>
</protein>
<reference evidence="6 7" key="1">
    <citation type="submission" date="2017-08" db="EMBL/GenBank/DDBJ databases">
        <authorList>
            <person name="Chaillou S."/>
        </authorList>
    </citation>
    <scope>NUCLEOTIDE SEQUENCE [LARGE SCALE GENOMIC DNA]</scope>
    <source>
        <strain evidence="6 7">MFPA15A1205</strain>
    </source>
</reference>
<evidence type="ECO:0000256" key="3">
    <source>
        <dbReference type="ARBA" id="ARBA00023163"/>
    </source>
</evidence>
<dbReference type="Gene3D" id="2.60.120.10">
    <property type="entry name" value="Jelly Rolls"/>
    <property type="match status" value="1"/>
</dbReference>
<dbReference type="GO" id="GO:0043565">
    <property type="term" value="F:sequence-specific DNA binding"/>
    <property type="evidence" value="ECO:0007669"/>
    <property type="project" value="InterPro"/>
</dbReference>
<dbReference type="AlphaFoldDB" id="A0AAX2H553"/>
<dbReference type="GO" id="GO:0003700">
    <property type="term" value="F:DNA-binding transcription factor activity"/>
    <property type="evidence" value="ECO:0007669"/>
    <property type="project" value="InterPro"/>
</dbReference>
<evidence type="ECO:0000259" key="5">
    <source>
        <dbReference type="PROSITE" id="PS01124"/>
    </source>
</evidence>
<dbReference type="Gene3D" id="1.10.10.60">
    <property type="entry name" value="Homeodomain-like"/>
    <property type="match status" value="1"/>
</dbReference>
<dbReference type="PROSITE" id="PS01124">
    <property type="entry name" value="HTH_ARAC_FAMILY_2"/>
    <property type="match status" value="1"/>
</dbReference>
<dbReference type="Pfam" id="PF02311">
    <property type="entry name" value="AraC_binding"/>
    <property type="match status" value="1"/>
</dbReference>
<dbReference type="InterPro" id="IPR011051">
    <property type="entry name" value="RmlC_Cupin_sf"/>
</dbReference>
<dbReference type="InterPro" id="IPR009057">
    <property type="entry name" value="Homeodomain-like_sf"/>
</dbReference>
<evidence type="ECO:0000256" key="2">
    <source>
        <dbReference type="ARBA" id="ARBA00023125"/>
    </source>
</evidence>
<keyword evidence="2" id="KW-0238">DNA-binding</keyword>
<keyword evidence="1" id="KW-0805">Transcription regulation</keyword>
<dbReference type="PANTHER" id="PTHR46796:SF10">
    <property type="entry name" value="TRANSCRIPTIONAL ACTIVATOR FEAR"/>
    <property type="match status" value="1"/>
</dbReference>
<dbReference type="Proteomes" id="UP000219564">
    <property type="component" value="Unassembled WGS sequence"/>
</dbReference>
<dbReference type="InterPro" id="IPR050204">
    <property type="entry name" value="AraC_XylS_family_regulators"/>
</dbReference>
<dbReference type="InterPro" id="IPR018060">
    <property type="entry name" value="HTH_AraC"/>
</dbReference>
<proteinExistence type="predicted"/>
<name>A0AAX2H553_9PSED</name>
<dbReference type="SUPFAM" id="SSF46689">
    <property type="entry name" value="Homeodomain-like"/>
    <property type="match status" value="2"/>
</dbReference>
<feature type="domain" description="HTH araC/xylS-type" evidence="5">
    <location>
        <begin position="148"/>
        <end position="246"/>
    </location>
</feature>
<evidence type="ECO:0000313" key="6">
    <source>
        <dbReference type="EMBL" id="SOB51747.1"/>
    </source>
</evidence>
<dbReference type="InterPro" id="IPR003313">
    <property type="entry name" value="AraC-bd"/>
</dbReference>
<dbReference type="RefSeq" id="WP_094989248.1">
    <property type="nucleotide sequence ID" value="NZ_JAAQYE010000009.1"/>
</dbReference>
<evidence type="ECO:0000313" key="7">
    <source>
        <dbReference type="Proteomes" id="UP000219564"/>
    </source>
</evidence>
<sequence>MGHILSLRHYREDVIAHVHDHAQVVINVSGALDVEIEGRASLLRQQHVMVIPAGAHHACDSAQGSRCLVLDVPDEQWLKDTLGSHAEASRRLLGTAGQHTLDPRQEQLVQWLAASPVADPLIARQGAILLLASLNTPAQSPRAQLPFARLDAYIDQHAAYPLQVADLAQVADLSCARLHSRFISECGQTPMEYVRQRRLRHALHLLRQTSLAVGDVASRVGYGSQSAFAAAMLREFGASPRALRREPDDN</sequence>
<evidence type="ECO:0000256" key="4">
    <source>
        <dbReference type="ARBA" id="ARBA00037345"/>
    </source>
</evidence>
<dbReference type="PANTHER" id="PTHR46796">
    <property type="entry name" value="HTH-TYPE TRANSCRIPTIONAL ACTIVATOR RHAS-RELATED"/>
    <property type="match status" value="1"/>
</dbReference>
<evidence type="ECO:0000256" key="1">
    <source>
        <dbReference type="ARBA" id="ARBA00023015"/>
    </source>
</evidence>
<comment type="function">
    <text evidence="4">Regulatory protein of the TOL plasmid xyl operons. XylS activates the xylXYZLTEGFJQKIH operon required for the degradation of toluene, m-xylene and p-xylene.</text>
</comment>
<keyword evidence="3" id="KW-0804">Transcription</keyword>